<dbReference type="PANTHER" id="PTHR41324:SF1">
    <property type="entry name" value="DUF2232 DOMAIN-CONTAINING PROTEIN"/>
    <property type="match status" value="1"/>
</dbReference>
<reference evidence="2 3" key="1">
    <citation type="submission" date="2024-05" db="EMBL/GenBank/DDBJ databases">
        <authorList>
            <person name="Venkateswaran K."/>
        </authorList>
    </citation>
    <scope>NUCLEOTIDE SEQUENCE [LARGE SCALE GENOMIC DNA]</scope>
    <source>
        <strain evidence="2 3">179-C4-2-HS</strain>
    </source>
</reference>
<feature type="transmembrane region" description="Helical" evidence="1">
    <location>
        <begin position="172"/>
        <end position="196"/>
    </location>
</feature>
<dbReference type="InterPro" id="IPR018710">
    <property type="entry name" value="DUF2232"/>
</dbReference>
<protein>
    <submittedName>
        <fullName evidence="2">YybS family protein</fullName>
    </submittedName>
</protein>
<name>A0ABV4Z114_9BACI</name>
<feature type="transmembrane region" description="Helical" evidence="1">
    <location>
        <begin position="278"/>
        <end position="300"/>
    </location>
</feature>
<evidence type="ECO:0000256" key="1">
    <source>
        <dbReference type="SAM" id="Phobius"/>
    </source>
</evidence>
<dbReference type="Pfam" id="PF09991">
    <property type="entry name" value="DUF2232"/>
    <property type="match status" value="1"/>
</dbReference>
<keyword evidence="1" id="KW-1133">Transmembrane helix</keyword>
<keyword evidence="1" id="KW-0472">Membrane</keyword>
<dbReference type="PANTHER" id="PTHR41324">
    <property type="entry name" value="MEMBRANE PROTEIN-RELATED"/>
    <property type="match status" value="1"/>
</dbReference>
<evidence type="ECO:0000313" key="2">
    <source>
        <dbReference type="EMBL" id="MFB3169750.1"/>
    </source>
</evidence>
<evidence type="ECO:0000313" key="3">
    <source>
        <dbReference type="Proteomes" id="UP001241748"/>
    </source>
</evidence>
<dbReference type="Proteomes" id="UP001241748">
    <property type="component" value="Unassembled WGS sequence"/>
</dbReference>
<gene>
    <name evidence="2" type="ORF">P5G62_021835</name>
</gene>
<feature type="transmembrane region" description="Helical" evidence="1">
    <location>
        <begin position="54"/>
        <end position="87"/>
    </location>
</feature>
<organism evidence="2 3">
    <name type="scientific">Neobacillus driksii</name>
    <dbReference type="NCBI Taxonomy" id="3035913"/>
    <lineage>
        <taxon>Bacteria</taxon>
        <taxon>Bacillati</taxon>
        <taxon>Bacillota</taxon>
        <taxon>Bacilli</taxon>
        <taxon>Bacillales</taxon>
        <taxon>Bacillaceae</taxon>
        <taxon>Neobacillus</taxon>
    </lineage>
</organism>
<keyword evidence="3" id="KW-1185">Reference proteome</keyword>
<comment type="caution">
    <text evidence="2">The sequence shown here is derived from an EMBL/GenBank/DDBJ whole genome shotgun (WGS) entry which is preliminary data.</text>
</comment>
<keyword evidence="1" id="KW-0812">Transmembrane</keyword>
<feature type="transmembrane region" description="Helical" evidence="1">
    <location>
        <begin position="239"/>
        <end position="266"/>
    </location>
</feature>
<proteinExistence type="predicted"/>
<accession>A0ABV4Z114</accession>
<feature type="transmembrane region" description="Helical" evidence="1">
    <location>
        <begin position="12"/>
        <end position="34"/>
    </location>
</feature>
<dbReference type="EMBL" id="JAROBZ020000002">
    <property type="protein sequence ID" value="MFB3169750.1"/>
    <property type="molecule type" value="Genomic_DNA"/>
</dbReference>
<feature type="transmembrane region" description="Helical" evidence="1">
    <location>
        <begin position="217"/>
        <end position="233"/>
    </location>
</feature>
<sequence length="314" mass="35587">MKNVRKLTEGAILLAAFAVLLLLTIYVPFLGMIVNLFLAVPFMLFASKNDGKSIVVFIVASLLLSFIVGTIMSLPLTLAYGTTGVVIGYLIQKQKNMGVLFITGSLVFLVNLIIIYVASIVLFKVDMITEMIEMMRESLNVSADLLKNFGNTQDSEKVLEQFNNGLNLIKTLIPTLFVLSSFLIVFIMQLISFPIIKRFGVRVEKWKSFKEISLPKSILYYFLLTLLVNMLMNPEEGSFWYMAIINMTYILQFLMILQGYTFMFYYFDKKGFSKAVSITIAIVSFLIPIFLYIVGILGIIDLGFDLRKGFNKKE</sequence>
<feature type="transmembrane region" description="Helical" evidence="1">
    <location>
        <begin position="99"/>
        <end position="123"/>
    </location>
</feature>
<dbReference type="RefSeq" id="WP_306074359.1">
    <property type="nucleotide sequence ID" value="NZ_JAROBZ020000002.1"/>
</dbReference>